<sequence>MKGFCTPTQLLRCLWEIPLPDITTSWAECLERCAPTEICTYIHQNICQRIFIVMLHYIAPNWKLPKCPSEICWALYENMLVELPFAGFFLSKLLGTSADVDIHHLASLDPEVYKNLLFLKSYEGDVEELGLNFTVVNNDLGEAQVVELKFGGKDIPVTSANRIAYIHLVADYRLNRQIRQHCLAFRQGLANVVNLEWLRMFDQQEIQVLISGAQVPISLEDLKSFTNYSGGYSADHPVIKVFWRVVEGFTDEEKRKLLKFVTSCSRPPLLGFKELYPAFCIHNGGSDLERLPTASTCMNLLKLPEFYDETLLRSKLLYAIECAAGFELS</sequence>
<dbReference type="Ensembl" id="ENSEAST00005002056.2">
    <property type="protein sequence ID" value="ENSEASP00005001853.2"/>
    <property type="gene ID" value="ENSEASG00005001467.2"/>
</dbReference>
<organism evidence="7 8">
    <name type="scientific">Equus asinus</name>
    <name type="common">Donkey</name>
    <name type="synonym">Equus africanus asinus</name>
    <dbReference type="NCBI Taxonomy" id="9793"/>
    <lineage>
        <taxon>Eukaryota</taxon>
        <taxon>Metazoa</taxon>
        <taxon>Chordata</taxon>
        <taxon>Craniata</taxon>
        <taxon>Vertebrata</taxon>
        <taxon>Euteleostomi</taxon>
        <taxon>Mammalia</taxon>
        <taxon>Eutheria</taxon>
        <taxon>Laurasiatheria</taxon>
        <taxon>Perissodactyla</taxon>
        <taxon>Equidae</taxon>
        <taxon>Equus</taxon>
    </lineage>
</organism>
<dbReference type="SUPFAM" id="SSF56204">
    <property type="entry name" value="Hect, E3 ligase catalytic domain"/>
    <property type="match status" value="1"/>
</dbReference>
<feature type="domain" description="HECT" evidence="6">
    <location>
        <begin position="74"/>
        <end position="329"/>
    </location>
</feature>
<dbReference type="GO" id="GO:0000209">
    <property type="term" value="P:protein polyubiquitination"/>
    <property type="evidence" value="ECO:0007669"/>
    <property type="project" value="InterPro"/>
</dbReference>
<dbReference type="GeneTree" id="ENSGT00940000156321"/>
<accession>A0A8C4KV35</accession>
<dbReference type="AlphaFoldDB" id="A0A8C4KV35"/>
<reference evidence="7" key="2">
    <citation type="submission" date="2025-08" db="UniProtKB">
        <authorList>
            <consortium name="Ensembl"/>
        </authorList>
    </citation>
    <scope>IDENTIFICATION</scope>
</reference>
<dbReference type="Gene3D" id="3.30.2410.10">
    <property type="entry name" value="Hect, E3 ligase catalytic domain"/>
    <property type="match status" value="1"/>
</dbReference>
<dbReference type="InterPro" id="IPR035983">
    <property type="entry name" value="Hect_E3_ubiquitin_ligase"/>
</dbReference>
<evidence type="ECO:0000259" key="6">
    <source>
        <dbReference type="PROSITE" id="PS50237"/>
    </source>
</evidence>
<dbReference type="Proteomes" id="UP000694387">
    <property type="component" value="Chromosome 2"/>
</dbReference>
<comment type="catalytic activity">
    <reaction evidence="1">
        <text>S-ubiquitinyl-[E2 ubiquitin-conjugating enzyme]-L-cysteine + [acceptor protein]-L-lysine = [E2 ubiquitin-conjugating enzyme]-L-cysteine + N(6)-ubiquitinyl-[acceptor protein]-L-lysine.</text>
        <dbReference type="EC" id="2.3.2.26"/>
    </reaction>
</comment>
<evidence type="ECO:0000256" key="4">
    <source>
        <dbReference type="ARBA" id="ARBA00022786"/>
    </source>
</evidence>
<reference evidence="7" key="3">
    <citation type="submission" date="2025-09" db="UniProtKB">
        <authorList>
            <consortium name="Ensembl"/>
        </authorList>
    </citation>
    <scope>IDENTIFICATION</scope>
</reference>
<dbReference type="GO" id="GO:0006511">
    <property type="term" value="P:ubiquitin-dependent protein catabolic process"/>
    <property type="evidence" value="ECO:0007669"/>
    <property type="project" value="TreeGrafter"/>
</dbReference>
<name>A0A8C4KV35_EQUAS</name>
<evidence type="ECO:0000256" key="5">
    <source>
        <dbReference type="PROSITE-ProRule" id="PRU00104"/>
    </source>
</evidence>
<reference evidence="7 8" key="1">
    <citation type="journal article" date="2020" name="Nat. Commun.">
        <title>Donkey genomes provide new insights into domestication and selection for coat color.</title>
        <authorList>
            <person name="Wang"/>
            <person name="C."/>
            <person name="Li"/>
            <person name="H."/>
            <person name="Guo"/>
            <person name="Y."/>
            <person name="Huang"/>
            <person name="J."/>
            <person name="Sun"/>
            <person name="Y."/>
            <person name="Min"/>
            <person name="J."/>
            <person name="Wang"/>
            <person name="J."/>
            <person name="Fang"/>
            <person name="X."/>
            <person name="Zhao"/>
            <person name="Z."/>
            <person name="Wang"/>
            <person name="S."/>
            <person name="Zhang"/>
            <person name="Y."/>
            <person name="Liu"/>
            <person name="Q."/>
            <person name="Jiang"/>
            <person name="Q."/>
            <person name="Wang"/>
            <person name="X."/>
            <person name="Guo"/>
            <person name="Y."/>
            <person name="Yang"/>
            <person name="C."/>
            <person name="Wang"/>
            <person name="Y."/>
            <person name="Tian"/>
            <person name="F."/>
            <person name="Zhuang"/>
            <person name="G."/>
            <person name="Fan"/>
            <person name="Y."/>
            <person name="Gao"/>
            <person name="Q."/>
            <person name="Li"/>
            <person name="Y."/>
            <person name="Ju"/>
            <person name="Z."/>
            <person name="Li"/>
            <person name="J."/>
            <person name="Li"/>
            <person name="R."/>
            <person name="Hou"/>
            <person name="M."/>
            <person name="Yang"/>
            <person name="G."/>
            <person name="Liu"/>
            <person name="G."/>
            <person name="Liu"/>
            <person name="W."/>
            <person name="Guo"/>
            <person name="J."/>
            <person name="Pan"/>
            <person name="S."/>
            <person name="Fan"/>
            <person name="G."/>
            <person name="Zhang"/>
            <person name="W."/>
            <person name="Zhang"/>
            <person name="R."/>
            <person name="Yu"/>
            <person name="J."/>
            <person name="Zhang"/>
            <person name="X."/>
            <person name="Yin"/>
            <person name="Q."/>
            <person name="Ji"/>
            <person name="C."/>
            <person name="Jin"/>
            <person name="Y."/>
            <person name="Yue"/>
            <person name="G."/>
            <person name="Liu"/>
            <person name="M."/>
            <person name="Xu"/>
            <person name="J."/>
            <person name="Liu"/>
            <person name="S."/>
            <person name="Jordana"/>
            <person name="J."/>
            <person name="Noce"/>
            <person name="A."/>
            <person name="Amills"/>
            <person name="M."/>
            <person name="Wu"/>
            <person name="D.D."/>
            <person name="Li"/>
            <person name="S."/>
            <person name="Zhou"/>
            <person name="X. and Zhong"/>
            <person name="J."/>
        </authorList>
    </citation>
    <scope>NUCLEOTIDE SEQUENCE [LARGE SCALE GENOMIC DNA]</scope>
</reference>
<dbReference type="InterPro" id="IPR044611">
    <property type="entry name" value="E3A/B/C-like"/>
</dbReference>
<dbReference type="SMART" id="SM00119">
    <property type="entry name" value="HECTc"/>
    <property type="match status" value="1"/>
</dbReference>
<keyword evidence="8" id="KW-1185">Reference proteome</keyword>
<evidence type="ECO:0000313" key="7">
    <source>
        <dbReference type="Ensembl" id="ENSEASP00005001853.2"/>
    </source>
</evidence>
<evidence type="ECO:0000256" key="1">
    <source>
        <dbReference type="ARBA" id="ARBA00000885"/>
    </source>
</evidence>
<dbReference type="PANTHER" id="PTHR45700">
    <property type="entry name" value="UBIQUITIN-PROTEIN LIGASE E3C"/>
    <property type="match status" value="1"/>
</dbReference>
<keyword evidence="3" id="KW-0808">Transferase</keyword>
<dbReference type="Gene3D" id="3.90.1750.10">
    <property type="entry name" value="Hect, E3 ligase catalytic domains"/>
    <property type="match status" value="1"/>
</dbReference>
<evidence type="ECO:0000256" key="2">
    <source>
        <dbReference type="ARBA" id="ARBA00012485"/>
    </source>
</evidence>
<proteinExistence type="predicted"/>
<dbReference type="PROSITE" id="PS50237">
    <property type="entry name" value="HECT"/>
    <property type="match status" value="1"/>
</dbReference>
<dbReference type="FunFam" id="3.30.2160.10:FF:000002">
    <property type="entry name" value="Putative Ubiquitin-protein ligase E3C"/>
    <property type="match status" value="1"/>
</dbReference>
<dbReference type="CDD" id="cd00078">
    <property type="entry name" value="HECTc"/>
    <property type="match status" value="1"/>
</dbReference>
<dbReference type="Pfam" id="PF00632">
    <property type="entry name" value="HECT"/>
    <property type="match status" value="1"/>
</dbReference>
<dbReference type="GO" id="GO:0061630">
    <property type="term" value="F:ubiquitin protein ligase activity"/>
    <property type="evidence" value="ECO:0007669"/>
    <property type="project" value="UniProtKB-EC"/>
</dbReference>
<evidence type="ECO:0000256" key="3">
    <source>
        <dbReference type="ARBA" id="ARBA00022679"/>
    </source>
</evidence>
<dbReference type="EC" id="2.3.2.26" evidence="2"/>
<dbReference type="FunFam" id="3.30.2410.10:FF:000011">
    <property type="entry name" value="Putative Ubiquitin-protein ligase E3C"/>
    <property type="match status" value="1"/>
</dbReference>
<feature type="active site" description="Glycyl thioester intermediate" evidence="5">
    <location>
        <position position="297"/>
    </location>
</feature>
<keyword evidence="4 5" id="KW-0833">Ubl conjugation pathway</keyword>
<dbReference type="InterPro" id="IPR000569">
    <property type="entry name" value="HECT_dom"/>
</dbReference>
<dbReference type="PANTHER" id="PTHR45700:SF2">
    <property type="entry name" value="UBIQUITIN-PROTEIN LIGASE E3C"/>
    <property type="match status" value="1"/>
</dbReference>
<dbReference type="Gene3D" id="3.30.2160.10">
    <property type="entry name" value="Hect, E3 ligase catalytic domain"/>
    <property type="match status" value="1"/>
</dbReference>
<evidence type="ECO:0000313" key="8">
    <source>
        <dbReference type="Proteomes" id="UP000694387"/>
    </source>
</evidence>
<protein>
    <recommendedName>
        <fullName evidence="2">HECT-type E3 ubiquitin transferase</fullName>
        <ecNumber evidence="2">2.3.2.26</ecNumber>
    </recommendedName>
</protein>